<dbReference type="Proteomes" id="UP001156932">
    <property type="component" value="Segment"/>
</dbReference>
<evidence type="ECO:0000313" key="2">
    <source>
        <dbReference type="EMBL" id="WAE39645.1"/>
    </source>
</evidence>
<proteinExistence type="predicted"/>
<reference evidence="2 3" key="1">
    <citation type="submission" date="2022-10" db="EMBL/GenBank/DDBJ databases">
        <title>Evolutionary Diversification of Methanotrophic Ca. Methanophagales (ANME-1) and Their Expansive Virome.</title>
        <authorList>
            <person name="Laso-Perez R."/>
            <person name="Wu F."/>
            <person name="Cremiere A."/>
            <person name="Speth D.R."/>
            <person name="Magyar J.S."/>
            <person name="Krupovic M."/>
            <person name="Orphan V.J."/>
        </authorList>
    </citation>
    <scope>NUCLEOTIDE SEQUENCE [LARGE SCALE GENOMIC DNA]</scope>
</reference>
<evidence type="ECO:0000256" key="1">
    <source>
        <dbReference type="SAM" id="MobiDB-lite"/>
    </source>
</evidence>
<protein>
    <submittedName>
        <fullName evidence="2">Uncharacterized protein</fullName>
    </submittedName>
</protein>
<evidence type="ECO:0000313" key="3">
    <source>
        <dbReference type="Proteomes" id="UP001156932"/>
    </source>
</evidence>
<feature type="region of interest" description="Disordered" evidence="1">
    <location>
        <begin position="42"/>
        <end position="61"/>
    </location>
</feature>
<name>A0A9E8VDA6_9VIRU</name>
<accession>A0A9E8VDA6</accession>
<sequence length="61" mass="7404">MKEEVREMRRKGKRVRCPFCGYEWYARVENPKECPLCKRYLIPPKSKSSTNAGRSKKRKRR</sequence>
<dbReference type="EMBL" id="OP880254">
    <property type="protein sequence ID" value="WAE39645.1"/>
    <property type="molecule type" value="Genomic_DNA"/>
</dbReference>
<keyword evidence="3" id="KW-1185">Reference proteome</keyword>
<gene>
    <name evidence="2" type="ORF">NNKAGPMP_00009</name>
</gene>
<organism evidence="2 3">
    <name type="scientific">Methanophagales virus GBV303</name>
    <dbReference type="NCBI Taxonomy" id="2986514"/>
    <lineage>
        <taxon>Viruses</taxon>
        <taxon>Viruses incertae sedis</taxon>
        <taxon>Itzamnaviridae</taxon>
        <taxon>Demiitzamnavirus</taxon>
        <taxon>Demiitzamnavirus mexicoense</taxon>
    </lineage>
</organism>